<feature type="non-terminal residue" evidence="2">
    <location>
        <position position="1"/>
    </location>
</feature>
<gene>
    <name evidence="2" type="ORF">PYCCODRAFT_1371133</name>
</gene>
<dbReference type="PANTHER" id="PTHR42791:SF1">
    <property type="entry name" value="N-ACETYLTRANSFERASE DOMAIN-CONTAINING PROTEIN"/>
    <property type="match status" value="1"/>
</dbReference>
<dbReference type="Pfam" id="PF00583">
    <property type="entry name" value="Acetyltransf_1"/>
    <property type="match status" value="1"/>
</dbReference>
<dbReference type="AlphaFoldDB" id="A0A1Y2IHC4"/>
<dbReference type="CDD" id="cd04301">
    <property type="entry name" value="NAT_SF"/>
    <property type="match status" value="1"/>
</dbReference>
<feature type="domain" description="N-acetyltransferase" evidence="1">
    <location>
        <begin position="51"/>
        <end position="194"/>
    </location>
</feature>
<evidence type="ECO:0000313" key="3">
    <source>
        <dbReference type="Proteomes" id="UP000193067"/>
    </source>
</evidence>
<evidence type="ECO:0000313" key="2">
    <source>
        <dbReference type="EMBL" id="OSD00487.1"/>
    </source>
</evidence>
<keyword evidence="3" id="KW-1185">Reference proteome</keyword>
<dbReference type="InterPro" id="IPR052523">
    <property type="entry name" value="Trichothecene_AcTrans"/>
</dbReference>
<organism evidence="2 3">
    <name type="scientific">Trametes coccinea (strain BRFM310)</name>
    <name type="common">Pycnoporus coccineus</name>
    <dbReference type="NCBI Taxonomy" id="1353009"/>
    <lineage>
        <taxon>Eukaryota</taxon>
        <taxon>Fungi</taxon>
        <taxon>Dikarya</taxon>
        <taxon>Basidiomycota</taxon>
        <taxon>Agaricomycotina</taxon>
        <taxon>Agaricomycetes</taxon>
        <taxon>Polyporales</taxon>
        <taxon>Polyporaceae</taxon>
        <taxon>Trametes</taxon>
    </lineage>
</organism>
<dbReference type="STRING" id="1353009.A0A1Y2IHC4"/>
<dbReference type="Gene3D" id="3.40.630.30">
    <property type="match status" value="1"/>
</dbReference>
<dbReference type="GO" id="GO:0016747">
    <property type="term" value="F:acyltransferase activity, transferring groups other than amino-acyl groups"/>
    <property type="evidence" value="ECO:0007669"/>
    <property type="project" value="InterPro"/>
</dbReference>
<dbReference type="PROSITE" id="PS51186">
    <property type="entry name" value="GNAT"/>
    <property type="match status" value="1"/>
</dbReference>
<dbReference type="PANTHER" id="PTHR42791">
    <property type="entry name" value="GNAT FAMILY ACETYLTRANSFERASE"/>
    <property type="match status" value="1"/>
</dbReference>
<accession>A0A1Y2IHC4</accession>
<reference evidence="2 3" key="1">
    <citation type="journal article" date="2015" name="Biotechnol. Biofuels">
        <title>Enhanced degradation of softwood versus hardwood by the white-rot fungus Pycnoporus coccineus.</title>
        <authorList>
            <person name="Couturier M."/>
            <person name="Navarro D."/>
            <person name="Chevret D."/>
            <person name="Henrissat B."/>
            <person name="Piumi F."/>
            <person name="Ruiz-Duenas F.J."/>
            <person name="Martinez A.T."/>
            <person name="Grigoriev I.V."/>
            <person name="Riley R."/>
            <person name="Lipzen A."/>
            <person name="Berrin J.G."/>
            <person name="Master E.R."/>
            <person name="Rosso M.N."/>
        </authorList>
    </citation>
    <scope>NUCLEOTIDE SEQUENCE [LARGE SCALE GENOMIC DNA]</scope>
    <source>
        <strain evidence="2 3">BRFM310</strain>
    </source>
</reference>
<dbReference type="EMBL" id="KZ084118">
    <property type="protein sequence ID" value="OSD00487.1"/>
    <property type="molecule type" value="Genomic_DNA"/>
</dbReference>
<dbReference type="InterPro" id="IPR000182">
    <property type="entry name" value="GNAT_dom"/>
</dbReference>
<evidence type="ECO:0000259" key="1">
    <source>
        <dbReference type="PROSITE" id="PS51186"/>
    </source>
</evidence>
<dbReference type="InterPro" id="IPR016181">
    <property type="entry name" value="Acyl_CoA_acyltransferase"/>
</dbReference>
<proteinExistence type="predicted"/>
<dbReference type="OrthoDB" id="61113at2759"/>
<name>A0A1Y2IHC4_TRAC3</name>
<sequence length="201" mass="22938">EDDIERAVQILHDAFKDDVGTASYSGGSARVQRDIYRRTITACLTRGQVYLGFLDDEPQGVAALIEPGADWAFYEHEDFTRTLSSYLEEWYAYHYIPTYQELYRSAFSAGERARRDAWNLKFLAVSPDHQRKGLGRELVRTLCGKADAGRERVTADVKNPRSVQWLRRFGFTHRGVKNFTSRDSAGFPLWCVVREPSSTSG</sequence>
<dbReference type="Proteomes" id="UP000193067">
    <property type="component" value="Unassembled WGS sequence"/>
</dbReference>
<dbReference type="SUPFAM" id="SSF55729">
    <property type="entry name" value="Acyl-CoA N-acyltransferases (Nat)"/>
    <property type="match status" value="1"/>
</dbReference>
<protein>
    <recommendedName>
        <fullName evidence="1">N-acetyltransferase domain-containing protein</fullName>
    </recommendedName>
</protein>